<name>A0A2S0WHW6_9ACTN</name>
<gene>
    <name evidence="1" type="ORF">C3E78_00790</name>
</gene>
<accession>A0A5F2ER71</accession>
<dbReference type="KEGG" id="aez:C3E78_00790"/>
<dbReference type="OrthoDB" id="3746977at2"/>
<dbReference type="Proteomes" id="UP000244384">
    <property type="component" value="Chromosome"/>
</dbReference>
<keyword evidence="2" id="KW-1185">Reference proteome</keyword>
<accession>A0A2S0WHW6</accession>
<evidence type="ECO:0000313" key="2">
    <source>
        <dbReference type="Proteomes" id="UP000244384"/>
    </source>
</evidence>
<evidence type="ECO:0000313" key="1">
    <source>
        <dbReference type="EMBL" id="AWB90882.1"/>
    </source>
</evidence>
<protein>
    <submittedName>
        <fullName evidence="1">Uncharacterized protein</fullName>
    </submittedName>
</protein>
<dbReference type="EMBL" id="CP026952">
    <property type="protein sequence ID" value="AWB90882.1"/>
    <property type="molecule type" value="Genomic_DNA"/>
</dbReference>
<dbReference type="AlphaFoldDB" id="A0A2S0WHW6"/>
<sequence length="171" mass="18303">MSSDLHLAGPTVTVFGDRDALGQALTHELDRRGCSIHAVTVSLGWLTTATNAVVRLDTTAGDQAIRDLVRQASPATHVVAVCERPTDDAACDQLVDLCLRCSDHHDVSLIWHAPLEARIGTDLDDPAPQHVAAPEDLAQAIADEVGNQVVWTSAPSFAERTFEPGRHRASS</sequence>
<reference evidence="2" key="1">
    <citation type="submission" date="2018-01" db="EMBL/GenBank/DDBJ databases">
        <authorList>
            <person name="Li J."/>
        </authorList>
    </citation>
    <scope>NUCLEOTIDE SEQUENCE [LARGE SCALE GENOMIC DNA]</scope>
    <source>
        <strain evidence="2">592</strain>
    </source>
</reference>
<organism evidence="1 2">
    <name type="scientific">Aeromicrobium chenweiae</name>
    <dbReference type="NCBI Taxonomy" id="2079793"/>
    <lineage>
        <taxon>Bacteria</taxon>
        <taxon>Bacillati</taxon>
        <taxon>Actinomycetota</taxon>
        <taxon>Actinomycetes</taxon>
        <taxon>Propionibacteriales</taxon>
        <taxon>Nocardioidaceae</taxon>
        <taxon>Aeromicrobium</taxon>
    </lineage>
</organism>
<dbReference type="RefSeq" id="WP_108576528.1">
    <property type="nucleotide sequence ID" value="NZ_CP026952.1"/>
</dbReference>
<proteinExistence type="predicted"/>